<proteinExistence type="inferred from homology"/>
<dbReference type="InterPro" id="IPR011990">
    <property type="entry name" value="TPR-like_helical_dom_sf"/>
</dbReference>
<dbReference type="Pfam" id="PF25756">
    <property type="entry name" value="TPR_INTS8"/>
    <property type="match status" value="1"/>
</dbReference>
<gene>
    <name evidence="7" type="ORF">ABEB36_007133</name>
</gene>
<evidence type="ECO:0000256" key="2">
    <source>
        <dbReference type="ARBA" id="ARBA00004286"/>
    </source>
</evidence>
<accession>A0ABD1ET12</accession>
<dbReference type="Proteomes" id="UP001566132">
    <property type="component" value="Unassembled WGS sequence"/>
</dbReference>
<feature type="domain" description="INTS8 TPR repeats" evidence="6">
    <location>
        <begin position="487"/>
        <end position="961"/>
    </location>
</feature>
<dbReference type="PANTHER" id="PTHR13350:SF1">
    <property type="entry name" value="INTEGRATOR COMPLEX SUBUNIT 8"/>
    <property type="match status" value="1"/>
</dbReference>
<dbReference type="EMBL" id="JBDJPC010000005">
    <property type="protein sequence ID" value="KAL1501894.1"/>
    <property type="molecule type" value="Genomic_DNA"/>
</dbReference>
<dbReference type="PANTHER" id="PTHR13350">
    <property type="entry name" value="INTEGRATOR COMPLEX SUBUNIT 8"/>
    <property type="match status" value="1"/>
</dbReference>
<dbReference type="GO" id="GO:0005634">
    <property type="term" value="C:nucleus"/>
    <property type="evidence" value="ECO:0007669"/>
    <property type="project" value="UniProtKB-SubCell"/>
</dbReference>
<keyword evidence="4" id="KW-0158">Chromosome</keyword>
<reference evidence="7 8" key="1">
    <citation type="submission" date="2024-05" db="EMBL/GenBank/DDBJ databases">
        <title>Genetic variation in Jamaican populations of the coffee berry borer (Hypothenemus hampei).</title>
        <authorList>
            <person name="Errbii M."/>
            <person name="Myrie A."/>
        </authorList>
    </citation>
    <scope>NUCLEOTIDE SEQUENCE [LARGE SCALE GENOMIC DNA]</scope>
    <source>
        <strain evidence="7">JA-Hopewell-2020-01-JO</strain>
        <tissue evidence="7">Whole body</tissue>
    </source>
</reference>
<evidence type="ECO:0000313" key="7">
    <source>
        <dbReference type="EMBL" id="KAL1501894.1"/>
    </source>
</evidence>
<name>A0ABD1ET12_HYPHA</name>
<dbReference type="InterPro" id="IPR057980">
    <property type="entry name" value="TPR_INTS8"/>
</dbReference>
<sequence length="963" mass="111909">MDVDLLKPGSVPISPDTVLGFEFLLDKDLLLKHLVKPNPDPSPIDLITKFYDVINVTLRNRTEIVENPECVHQESSNESKIKHPAKNVAMKILSLKVAAYFCWNLDQIRSLPFKTQISLLQDLMYFTSEEKTILEITNIEQPDMNTATPQFLFALLLFHRWLLNMSMHRVTSSWQQRYAMNEMTMTDENIICCPENVKKTINFLTDALQWQDIPHMLTFDCFKMPTEDNDSVEFHWNFAKPITREEFCAQICYDLGTFLFYREDYEGAKQHFFQCQSFLDQVTQPNGFAIFTTNTLTVYTKACDPVADIQKKSLLEQLNNSIVNQFTGITNVLQQDNLQKDIPLCHRINLELDIQGALSSGAFTVARDLLYKVKALNYVRCILDRRFLNEFNLTQEKYVDSFIWAIQINWRQHSEEDKKTIKDYLMQLLLKDCIPGLTGKLPEVFDKKDVQFYIKHCPNPNEIPQSLFVSENFIGSLNIGKKRNPRMELKQFCKQLLVSCDWQEIKDLLTKISMMNVGANVYELNPQWVLPIPLQSVIKSLPRSLIHDFSYVLLAKSKEQFASKNWNLALEFLIILEKELQFVSLNVSKLTKMINWEILLIQIAQLIEEWPRSNVDKTALANACEACLQTNDSVLPRTEIVEWCAICLLNMGRWEFLVAYEKRWTTFEIMSAIAMACNEIVKNKGIKKFAKDLWDIVLPVFAGNYSQSKRGGLSFQDSNLLKTNLEWIFLRLRDSRCLTVIISILAKFYNIFKDEPNLELQADYMNLWPATVSNANSYNISATLEMLSHVLTLALKIYPTNIPWLRLMGDVNYSNGNYNTSLSFYLKSLIICNDYFNIPIRLDDHVFRRMIKCCQALGCYTQAAVLCQFLEQPDYALAFRILGEQKTCNDAVDAYYHCFWDTNILEYLIHVHNRRGEFQRRKCAIQVMGMLELNSSNNEEIQREASNLRKSVFLRALCKQYVF</sequence>
<evidence type="ECO:0000259" key="6">
    <source>
        <dbReference type="Pfam" id="PF25756"/>
    </source>
</evidence>
<evidence type="ECO:0000256" key="1">
    <source>
        <dbReference type="ARBA" id="ARBA00004123"/>
    </source>
</evidence>
<evidence type="ECO:0000313" key="8">
    <source>
        <dbReference type="Proteomes" id="UP001566132"/>
    </source>
</evidence>
<protein>
    <recommendedName>
        <fullName evidence="6">INTS8 TPR repeats domain-containing protein</fullName>
    </recommendedName>
</protein>
<comment type="subcellular location">
    <subcellularLocation>
        <location evidence="2">Chromosome</location>
    </subcellularLocation>
    <subcellularLocation>
        <location evidence="1">Nucleus</location>
    </subcellularLocation>
</comment>
<evidence type="ECO:0000256" key="5">
    <source>
        <dbReference type="ARBA" id="ARBA00023242"/>
    </source>
</evidence>
<keyword evidence="5" id="KW-0539">Nucleus</keyword>
<dbReference type="AlphaFoldDB" id="A0ABD1ET12"/>
<organism evidence="7 8">
    <name type="scientific">Hypothenemus hampei</name>
    <name type="common">Coffee berry borer</name>
    <dbReference type="NCBI Taxonomy" id="57062"/>
    <lineage>
        <taxon>Eukaryota</taxon>
        <taxon>Metazoa</taxon>
        <taxon>Ecdysozoa</taxon>
        <taxon>Arthropoda</taxon>
        <taxon>Hexapoda</taxon>
        <taxon>Insecta</taxon>
        <taxon>Pterygota</taxon>
        <taxon>Neoptera</taxon>
        <taxon>Endopterygota</taxon>
        <taxon>Coleoptera</taxon>
        <taxon>Polyphaga</taxon>
        <taxon>Cucujiformia</taxon>
        <taxon>Curculionidae</taxon>
        <taxon>Scolytinae</taxon>
        <taxon>Hypothenemus</taxon>
    </lineage>
</organism>
<dbReference type="SUPFAM" id="SSF48452">
    <property type="entry name" value="TPR-like"/>
    <property type="match status" value="1"/>
</dbReference>
<comment type="similarity">
    <text evidence="3">Belongs to the Integrator subunit 8 family.</text>
</comment>
<evidence type="ECO:0000256" key="4">
    <source>
        <dbReference type="ARBA" id="ARBA00022454"/>
    </source>
</evidence>
<dbReference type="GO" id="GO:0005694">
    <property type="term" value="C:chromosome"/>
    <property type="evidence" value="ECO:0007669"/>
    <property type="project" value="UniProtKB-SubCell"/>
</dbReference>
<comment type="caution">
    <text evidence="7">The sequence shown here is derived from an EMBL/GenBank/DDBJ whole genome shotgun (WGS) entry which is preliminary data.</text>
</comment>
<keyword evidence="8" id="KW-1185">Reference proteome</keyword>
<evidence type="ECO:0000256" key="3">
    <source>
        <dbReference type="ARBA" id="ARBA00007147"/>
    </source>
</evidence>
<dbReference type="InterPro" id="IPR038751">
    <property type="entry name" value="INTS8"/>
</dbReference>